<keyword evidence="3" id="KW-1185">Reference proteome</keyword>
<proteinExistence type="predicted"/>
<dbReference type="InterPro" id="IPR000253">
    <property type="entry name" value="FHA_dom"/>
</dbReference>
<dbReference type="SMART" id="SM00240">
    <property type="entry name" value="FHA"/>
    <property type="match status" value="1"/>
</dbReference>
<dbReference type="AlphaFoldDB" id="A0A140DVL1"/>
<dbReference type="RefSeq" id="WP_067557437.1">
    <property type="nucleotide sequence ID" value="NZ_CANASY010000007.1"/>
</dbReference>
<dbReference type="PANTHER" id="PTHR46210">
    <property type="entry name" value="FHA DOMAIN-CONTAINING PROTEIN"/>
    <property type="match status" value="1"/>
</dbReference>
<dbReference type="KEGG" id="fro:AALO17_15540"/>
<gene>
    <name evidence="2" type="ORF">AALO17_15540</name>
</gene>
<dbReference type="SUPFAM" id="SSF49879">
    <property type="entry name" value="SMAD/FHA domain"/>
    <property type="match status" value="1"/>
</dbReference>
<dbReference type="PROSITE" id="PS50006">
    <property type="entry name" value="FHA_DOMAIN"/>
    <property type="match status" value="1"/>
</dbReference>
<organism evidence="2 3">
    <name type="scientific">Faecalibaculum rodentium</name>
    <dbReference type="NCBI Taxonomy" id="1702221"/>
    <lineage>
        <taxon>Bacteria</taxon>
        <taxon>Bacillati</taxon>
        <taxon>Bacillota</taxon>
        <taxon>Erysipelotrichia</taxon>
        <taxon>Erysipelotrichales</taxon>
        <taxon>Erysipelotrichaceae</taxon>
        <taxon>Faecalibaculum</taxon>
    </lineage>
</organism>
<evidence type="ECO:0000313" key="3">
    <source>
        <dbReference type="Proteomes" id="UP000069771"/>
    </source>
</evidence>
<evidence type="ECO:0000313" key="2">
    <source>
        <dbReference type="EMBL" id="AMK54688.1"/>
    </source>
</evidence>
<dbReference type="CDD" id="cd00060">
    <property type="entry name" value="FHA"/>
    <property type="match status" value="1"/>
</dbReference>
<accession>A0A140DVL1</accession>
<dbReference type="EMBL" id="CP011391">
    <property type="protein sequence ID" value="AMK54688.1"/>
    <property type="molecule type" value="Genomic_DNA"/>
</dbReference>
<reference evidence="2 3" key="1">
    <citation type="journal article" date="2016" name="Gut Pathog.">
        <title>Whole genome sequencing of "Faecalibaculum rodentium" ALO17, isolated from C57BL/6J laboratory mouse feces.</title>
        <authorList>
            <person name="Lim S."/>
            <person name="Chang D.H."/>
            <person name="Ahn S."/>
            <person name="Kim B.C."/>
        </authorList>
    </citation>
    <scope>NUCLEOTIDE SEQUENCE [LARGE SCALE GENOMIC DNA]</scope>
    <source>
        <strain evidence="2 3">Alo17</strain>
    </source>
</reference>
<dbReference type="Gene3D" id="2.60.200.20">
    <property type="match status" value="1"/>
</dbReference>
<dbReference type="STRING" id="1702221.AALO17_15540"/>
<evidence type="ECO:0000259" key="1">
    <source>
        <dbReference type="PROSITE" id="PS50006"/>
    </source>
</evidence>
<dbReference type="GeneID" id="78478243"/>
<dbReference type="OrthoDB" id="9816434at2"/>
<dbReference type="Proteomes" id="UP000069771">
    <property type="component" value="Chromosome"/>
</dbReference>
<name>A0A140DVL1_9FIRM</name>
<dbReference type="PANTHER" id="PTHR46210:SF1">
    <property type="entry name" value="FHA DOMAIN-CONTAINING PROTEIN"/>
    <property type="match status" value="1"/>
</dbReference>
<feature type="domain" description="FHA" evidence="1">
    <location>
        <begin position="269"/>
        <end position="318"/>
    </location>
</feature>
<protein>
    <recommendedName>
        <fullName evidence="1">FHA domain-containing protein</fullName>
    </recommendedName>
</protein>
<dbReference type="Pfam" id="PF00498">
    <property type="entry name" value="FHA"/>
    <property type="match status" value="1"/>
</dbReference>
<sequence>MKDHVTVTGRSASVLRIQVNEQEMFDETLLEQAAFDPGCLKCRVVCRNPVVLEYDISGLMDIHAFLQEYTFVQREGYGFLEELFESSIRTARGKPLHLDIRTVFCSRYGDQFRFAVLPLKTDAWLLQREEMRDFVEAVRSAFRTSTDYEIPGWLQMAQSSDQFSLPTVIQGLRELERTYHPRRFPFLPPKPREPFRTREEVILPVIEYDALMPPLPIPGSEKPDPGDRWAESGGNPAFTQATQILAPVPEAAACLVDGDSRYELPFETMTVGRGMQADIRVLDDSVSALHARITADQGRFYIQDLRSANGTWLGEKQVRRKMRLRNGMELRLGAHILQFIQ</sequence>
<dbReference type="InterPro" id="IPR008984">
    <property type="entry name" value="SMAD_FHA_dom_sf"/>
</dbReference>